<comment type="caution">
    <text evidence="1">The sequence shown here is derived from an EMBL/GenBank/DDBJ whole genome shotgun (WGS) entry which is preliminary data.</text>
</comment>
<name>A0A161SBK4_9FLAO</name>
<proteinExistence type="predicted"/>
<protein>
    <submittedName>
        <fullName evidence="1">Uncharacterized protein</fullName>
    </submittedName>
</protein>
<organism evidence="1 2">
    <name type="scientific">Myroides marinus</name>
    <dbReference type="NCBI Taxonomy" id="703342"/>
    <lineage>
        <taxon>Bacteria</taxon>
        <taxon>Pseudomonadati</taxon>
        <taxon>Bacteroidota</taxon>
        <taxon>Flavobacteriia</taxon>
        <taxon>Flavobacteriales</taxon>
        <taxon>Flavobacteriaceae</taxon>
        <taxon>Myroides</taxon>
    </lineage>
</organism>
<reference evidence="1 2" key="1">
    <citation type="submission" date="2016-01" db="EMBL/GenBank/DDBJ databases">
        <title>Whole genome sequencing of Myroides marinus L41.</title>
        <authorList>
            <person name="Hong K.W."/>
        </authorList>
    </citation>
    <scope>NUCLEOTIDE SEQUENCE [LARGE SCALE GENOMIC DNA]</scope>
    <source>
        <strain evidence="1 2">L41</strain>
    </source>
</reference>
<sequence length="163" mass="19313">MILKIEVDLNDIYTEYEDEVSITSLVKEEITSRIKKEAYEMFSKEAKEAFTNQVVRKIELDKDLVIKNTIKELFTNKKIFKNTYGGQLTEMTLEEKITNELERNYNTESKFNDYFRKHFENCTTQISKELKERYDLLFASQIVAKLNEQGMLKEDVAKILLNK</sequence>
<dbReference type="AlphaFoldDB" id="A0A161SBK4"/>
<accession>A0A161SBK4</accession>
<dbReference type="Proteomes" id="UP000076630">
    <property type="component" value="Unassembled WGS sequence"/>
</dbReference>
<evidence type="ECO:0000313" key="2">
    <source>
        <dbReference type="Proteomes" id="UP000076630"/>
    </source>
</evidence>
<dbReference type="OrthoDB" id="9901049at2"/>
<evidence type="ECO:0000313" key="1">
    <source>
        <dbReference type="EMBL" id="KZE77515.1"/>
    </source>
</evidence>
<gene>
    <name evidence="1" type="ORF">AV926_14170</name>
</gene>
<dbReference type="RefSeq" id="WP_038985336.1">
    <property type="nucleotide sequence ID" value="NZ_JWJO01000012.1"/>
</dbReference>
<dbReference type="EMBL" id="LQNU01000070">
    <property type="protein sequence ID" value="KZE77515.1"/>
    <property type="molecule type" value="Genomic_DNA"/>
</dbReference>
<keyword evidence="2" id="KW-1185">Reference proteome</keyword>